<reference evidence="3" key="1">
    <citation type="submission" date="2015-09" db="EMBL/GenBank/DDBJ databases">
        <authorList>
            <consortium name="Pathogen Informatics"/>
        </authorList>
    </citation>
    <scope>NUCLEOTIDE SEQUENCE [LARGE SCALE GENOMIC DNA]</scope>
    <source>
        <strain evidence="3">Lake Konstanz</strain>
    </source>
</reference>
<evidence type="ECO:0000313" key="2">
    <source>
        <dbReference type="EMBL" id="CUG91963.1"/>
    </source>
</evidence>
<evidence type="ECO:0000256" key="1">
    <source>
        <dbReference type="SAM" id="MobiDB-lite"/>
    </source>
</evidence>
<sequence length="953" mass="100360">MAIVGHITCLAATIYIVVTTLCFGLCRAGSTLQANNYSLQTLVTADFNTNGLAVIPAATDQDVDAIYYSTLPIFNGSMVQSSVGMFQNVVMPTFKGDVDTTGRPQSVNVPPPPTASPTSTAAEPVSTTAPSTTVPPFSSDAPTTTTVPSTTTLDTSTSTSPPPTATTTTVDTSSSTSTPLPTTAMLTSTVSPAPTTEAPLSTSTGTTTATTSSTTTTQTTSLTTTAPALVTTSSTAMIISTETTLSAAPLTSTSTPAIEVSSSSTTEETFTSTMVLATTTTTFAPTTTTTMTDAPTTTTTTTIAPTTTTTTTVAPTTTTTTIIAPTTTTTIAPTTTTVAPSTTTPSPPPAMVQVPLVMTTPGNDHPFDSCTIRNETIVNVSNRVIIEPNVSAPFFEFQSQFAISPAGLAVMQPTTLSPHNTTLLIGDAGPSARVFSIQNPLDSSSSSHVYYVPRPIVGRDCTNADSQFVNNSIVNSSTVIASPKYIAIHPVSGDVFFTQSYSVVRLQEMQSSAKIIQYYFASDTRPLNTSAPVPEEFYFGHSIKRWDATTDHPNQIAIDGTDNILYVAEQFSVRKIDMTSGDATVILGGASSTMTMYDWFPLTVKRCAQSPNVSCNASDVMLIDVGGLALYRGNSSDDSNNTPVEWLFVADVTGAMIYRLDLHKPGGVHAVTMIAGQPLEYGTTDGSWTSSTVLSPLVMAVGRRHLYFIDHGLLRAMELDNLHSNNYSVVTIHSVGGIGEKTETIQVLNMTVNVTVALATKLNAIAVSPAATSLASDVLFYSLQPFYYNSSVNATVGYYENIVMPAFTGLVNIVNRSIVIPVPPTAALPNTTESPTTAPPNATEASTSSAPVDVAARNLRAQSSFYESRRNADPQNDGSDESPTTISPQVISPSTNCITLPNIPGISTTTTPADPAEPITIFFFQSIYCYPRPSHRCAAEHHRASHRCAAKCH</sequence>
<organism evidence="2 3">
    <name type="scientific">Bodo saltans</name>
    <name type="common">Flagellated protozoan</name>
    <dbReference type="NCBI Taxonomy" id="75058"/>
    <lineage>
        <taxon>Eukaryota</taxon>
        <taxon>Discoba</taxon>
        <taxon>Euglenozoa</taxon>
        <taxon>Kinetoplastea</taxon>
        <taxon>Metakinetoplastina</taxon>
        <taxon>Eubodonida</taxon>
        <taxon>Bodonidae</taxon>
        <taxon>Bodo</taxon>
    </lineage>
</organism>
<dbReference type="AlphaFoldDB" id="A0A0S4JP12"/>
<feature type="region of interest" description="Disordered" evidence="1">
    <location>
        <begin position="97"/>
        <end position="222"/>
    </location>
</feature>
<feature type="compositionally biased region" description="Polar residues" evidence="1">
    <location>
        <begin position="828"/>
        <end position="850"/>
    </location>
</feature>
<proteinExistence type="predicted"/>
<feature type="compositionally biased region" description="Low complexity" evidence="1">
    <location>
        <begin position="116"/>
        <end position="222"/>
    </location>
</feature>
<name>A0A0S4JP12_BODSA</name>
<dbReference type="SUPFAM" id="SSF63825">
    <property type="entry name" value="YWTD domain"/>
    <property type="match status" value="1"/>
</dbReference>
<protein>
    <submittedName>
        <fullName evidence="2">Membrane-associated protein, putative</fullName>
    </submittedName>
</protein>
<evidence type="ECO:0000313" key="3">
    <source>
        <dbReference type="Proteomes" id="UP000051952"/>
    </source>
</evidence>
<dbReference type="EMBL" id="CYKH01001986">
    <property type="protein sequence ID" value="CUG91963.1"/>
    <property type="molecule type" value="Genomic_DNA"/>
</dbReference>
<dbReference type="VEuPathDB" id="TriTrypDB:BSAL_34990"/>
<keyword evidence="3" id="KW-1185">Reference proteome</keyword>
<gene>
    <name evidence="2" type="ORF">BSAL_34990</name>
</gene>
<accession>A0A0S4JP12</accession>
<feature type="compositionally biased region" description="Polar residues" evidence="1">
    <location>
        <begin position="873"/>
        <end position="892"/>
    </location>
</feature>
<feature type="region of interest" description="Disordered" evidence="1">
    <location>
        <begin position="827"/>
        <end position="892"/>
    </location>
</feature>
<dbReference type="Proteomes" id="UP000051952">
    <property type="component" value="Unassembled WGS sequence"/>
</dbReference>